<evidence type="ECO:0000256" key="2">
    <source>
        <dbReference type="ARBA" id="ARBA00022649"/>
    </source>
</evidence>
<evidence type="ECO:0000313" key="8">
    <source>
        <dbReference type="Proteomes" id="UP000014216"/>
    </source>
</evidence>
<evidence type="ECO:0000259" key="6">
    <source>
        <dbReference type="PROSITE" id="PS51186"/>
    </source>
</evidence>
<dbReference type="SUPFAM" id="SSF55729">
    <property type="entry name" value="Acyl-CoA N-acyltransferases (Nat)"/>
    <property type="match status" value="1"/>
</dbReference>
<reference evidence="7 8" key="1">
    <citation type="journal article" date="2013" name="Genome Announc.">
        <title>Draft Genome Sequence of Desulfotignum phosphitoxidans DSM 13687 Strain FiPS-3.</title>
        <authorList>
            <person name="Poehlein A."/>
            <person name="Daniel R."/>
            <person name="Simeonova D.D."/>
        </authorList>
    </citation>
    <scope>NUCLEOTIDE SEQUENCE [LARGE SCALE GENOMIC DNA]</scope>
    <source>
        <strain evidence="7 8">DSM 13687</strain>
    </source>
</reference>
<dbReference type="PANTHER" id="PTHR36449:SF1">
    <property type="entry name" value="ACETYLTRANSFERASE"/>
    <property type="match status" value="1"/>
</dbReference>
<dbReference type="EMBL" id="APJX01000016">
    <property type="protein sequence ID" value="EMS77391.1"/>
    <property type="molecule type" value="Genomic_DNA"/>
</dbReference>
<dbReference type="InterPro" id="IPR016181">
    <property type="entry name" value="Acyl_CoA_acyltransferase"/>
</dbReference>
<keyword evidence="8" id="KW-1185">Reference proteome</keyword>
<comment type="caution">
    <text evidence="7">The sequence shown here is derived from an EMBL/GenBank/DDBJ whole genome shotgun (WGS) entry which is preliminary data.</text>
</comment>
<feature type="domain" description="N-acetyltransferase" evidence="6">
    <location>
        <begin position="1"/>
        <end position="169"/>
    </location>
</feature>
<organism evidence="7 8">
    <name type="scientific">Desulfotignum phosphitoxidans DSM 13687</name>
    <dbReference type="NCBI Taxonomy" id="1286635"/>
    <lineage>
        <taxon>Bacteria</taxon>
        <taxon>Pseudomonadati</taxon>
        <taxon>Thermodesulfobacteriota</taxon>
        <taxon>Desulfobacteria</taxon>
        <taxon>Desulfobacterales</taxon>
        <taxon>Desulfobacteraceae</taxon>
        <taxon>Desulfotignum</taxon>
    </lineage>
</organism>
<accession>S0G128</accession>
<evidence type="ECO:0000256" key="3">
    <source>
        <dbReference type="ARBA" id="ARBA00022679"/>
    </source>
</evidence>
<dbReference type="RefSeq" id="WP_006968635.1">
    <property type="nucleotide sequence ID" value="NZ_APJX01000016.1"/>
</dbReference>
<protein>
    <submittedName>
        <fullName evidence="7">GCN5, N-acetyltransferase</fullName>
    </submittedName>
</protein>
<name>S0G128_9BACT</name>
<keyword evidence="4" id="KW-0012">Acyltransferase</keyword>
<dbReference type="PANTHER" id="PTHR36449">
    <property type="entry name" value="ACETYLTRANSFERASE-RELATED"/>
    <property type="match status" value="1"/>
</dbReference>
<dbReference type="InterPro" id="IPR000182">
    <property type="entry name" value="GNAT_dom"/>
</dbReference>
<evidence type="ECO:0000256" key="5">
    <source>
        <dbReference type="ARBA" id="ARBA00049880"/>
    </source>
</evidence>
<keyword evidence="1" id="KW-0678">Repressor</keyword>
<evidence type="ECO:0000256" key="1">
    <source>
        <dbReference type="ARBA" id="ARBA00022491"/>
    </source>
</evidence>
<sequence length="178" mass="20271">MEWTRHFIELNKSIHDRTSFDCGEPELNAFFQNRAVKHMKTGISRTMVLPATVSLSNQKFPICAFYSVTPGAVCRDHFPVNLAKKLPRYPVPVFILAQLAVHTECHGRGLGKVTLIKALSYLREVNTFMPAYAVAVDCLTDAAQSFYAKYGFEILCEHNGRIRMFLPMKTIDRLFKKP</sequence>
<dbReference type="OrthoDB" id="9799147at2"/>
<keyword evidence="2" id="KW-1277">Toxin-antitoxin system</keyword>
<dbReference type="Gene3D" id="3.40.630.30">
    <property type="match status" value="1"/>
</dbReference>
<proteinExistence type="predicted"/>
<dbReference type="GO" id="GO:0016747">
    <property type="term" value="F:acyltransferase activity, transferring groups other than amino-acyl groups"/>
    <property type="evidence" value="ECO:0007669"/>
    <property type="project" value="InterPro"/>
</dbReference>
<comment type="catalytic activity">
    <reaction evidence="5">
        <text>glycyl-tRNA(Gly) + acetyl-CoA = N-acetylglycyl-tRNA(Gly) + CoA + H(+)</text>
        <dbReference type="Rhea" id="RHEA:81867"/>
        <dbReference type="Rhea" id="RHEA-COMP:9683"/>
        <dbReference type="Rhea" id="RHEA-COMP:19766"/>
        <dbReference type="ChEBI" id="CHEBI:15378"/>
        <dbReference type="ChEBI" id="CHEBI:57287"/>
        <dbReference type="ChEBI" id="CHEBI:57288"/>
        <dbReference type="ChEBI" id="CHEBI:78522"/>
        <dbReference type="ChEBI" id="CHEBI:232036"/>
    </reaction>
</comment>
<dbReference type="Proteomes" id="UP000014216">
    <property type="component" value="Unassembled WGS sequence"/>
</dbReference>
<keyword evidence="3 7" id="KW-0808">Transferase</keyword>
<dbReference type="PATRIC" id="fig|1286635.3.peg.4680"/>
<dbReference type="Pfam" id="PF13508">
    <property type="entry name" value="Acetyltransf_7"/>
    <property type="match status" value="1"/>
</dbReference>
<evidence type="ECO:0000313" key="7">
    <source>
        <dbReference type="EMBL" id="EMS77391.1"/>
    </source>
</evidence>
<gene>
    <name evidence="7" type="ORF">Dpo_16c00440</name>
</gene>
<dbReference type="PROSITE" id="PS51186">
    <property type="entry name" value="GNAT"/>
    <property type="match status" value="1"/>
</dbReference>
<evidence type="ECO:0000256" key="4">
    <source>
        <dbReference type="ARBA" id="ARBA00023315"/>
    </source>
</evidence>
<dbReference type="AlphaFoldDB" id="S0G128"/>